<dbReference type="InterPro" id="IPR021225">
    <property type="entry name" value="Tlde1_dom"/>
</dbReference>
<name>A0A1N7RU72_9BURK</name>
<keyword evidence="3" id="KW-1185">Reference proteome</keyword>
<comment type="caution">
    <text evidence="2">The sequence shown here is derived from an EMBL/GenBank/DDBJ whole genome shotgun (WGS) entry which is preliminary data.</text>
</comment>
<dbReference type="AlphaFoldDB" id="A0A1N7RU72"/>
<protein>
    <recommendedName>
        <fullName evidence="1">Tlde1 domain-containing protein</fullName>
    </recommendedName>
</protein>
<proteinExistence type="predicted"/>
<dbReference type="Proteomes" id="UP000195569">
    <property type="component" value="Unassembled WGS sequence"/>
</dbReference>
<evidence type="ECO:0000313" key="3">
    <source>
        <dbReference type="Proteomes" id="UP000195569"/>
    </source>
</evidence>
<organism evidence="2 3">
    <name type="scientific">Paraburkholderia piptadeniae</name>
    <dbReference type="NCBI Taxonomy" id="1701573"/>
    <lineage>
        <taxon>Bacteria</taxon>
        <taxon>Pseudomonadati</taxon>
        <taxon>Pseudomonadota</taxon>
        <taxon>Betaproteobacteria</taxon>
        <taxon>Burkholderiales</taxon>
        <taxon>Burkholderiaceae</taxon>
        <taxon>Paraburkholderia</taxon>
    </lineage>
</organism>
<feature type="domain" description="Tlde1" evidence="1">
    <location>
        <begin position="25"/>
        <end position="146"/>
    </location>
</feature>
<dbReference type="OrthoDB" id="6490254at2"/>
<accession>A0A1N7RU72</accession>
<evidence type="ECO:0000313" key="2">
    <source>
        <dbReference type="EMBL" id="SIT38675.1"/>
    </source>
</evidence>
<gene>
    <name evidence="2" type="ORF">BN2476_180010</name>
</gene>
<dbReference type="EMBL" id="CYGY02000018">
    <property type="protein sequence ID" value="SIT38675.1"/>
    <property type="molecule type" value="Genomic_DNA"/>
</dbReference>
<evidence type="ECO:0000259" key="1">
    <source>
        <dbReference type="Pfam" id="PF10908"/>
    </source>
</evidence>
<sequence length="160" mass="17796">MPVKCTFVLNKQESSTLTCEGTASVEAFSGTGQGRDNPDKTAIENVGPLPKGTYYLVDRQSGGYLGFLYDWWDAHAYGSTDRRTWFMLWNPLSGDTTNINDIERGNFRLHPKGPFGLSHGCITVVAPYDFDHLQKFIRSRGKTLPVPGTTLRAYGTVEVK</sequence>
<dbReference type="RefSeq" id="WP_087733730.1">
    <property type="nucleotide sequence ID" value="NZ_CYGY02000018.1"/>
</dbReference>
<reference evidence="2" key="1">
    <citation type="submission" date="2016-12" db="EMBL/GenBank/DDBJ databases">
        <authorList>
            <person name="Moulin L."/>
        </authorList>
    </citation>
    <scope>NUCLEOTIDE SEQUENCE [LARGE SCALE GENOMIC DNA]</scope>
    <source>
        <strain evidence="2">STM 7183</strain>
    </source>
</reference>
<dbReference type="Pfam" id="PF10908">
    <property type="entry name" value="Tlde1_dom"/>
    <property type="match status" value="1"/>
</dbReference>